<evidence type="ECO:0000313" key="6">
    <source>
        <dbReference type="EMBL" id="MBC4018665.1"/>
    </source>
</evidence>
<dbReference type="Pfam" id="PF07690">
    <property type="entry name" value="MFS_1"/>
    <property type="match status" value="1"/>
</dbReference>
<evidence type="ECO:0000256" key="2">
    <source>
        <dbReference type="ARBA" id="ARBA00022989"/>
    </source>
</evidence>
<dbReference type="GO" id="GO:0022857">
    <property type="term" value="F:transmembrane transporter activity"/>
    <property type="evidence" value="ECO:0007669"/>
    <property type="project" value="InterPro"/>
</dbReference>
<feature type="transmembrane region" description="Helical" evidence="4">
    <location>
        <begin position="321"/>
        <end position="341"/>
    </location>
</feature>
<dbReference type="RefSeq" id="WP_186773409.1">
    <property type="nucleotide sequence ID" value="NZ_JACOMF010000069.1"/>
</dbReference>
<dbReference type="InterPro" id="IPR050327">
    <property type="entry name" value="Proton-linked_MCT"/>
</dbReference>
<proteinExistence type="predicted"/>
<gene>
    <name evidence="6" type="ORF">H7965_25720</name>
</gene>
<dbReference type="Gene3D" id="1.20.1250.20">
    <property type="entry name" value="MFS general substrate transporter like domains"/>
    <property type="match status" value="1"/>
</dbReference>
<evidence type="ECO:0000256" key="4">
    <source>
        <dbReference type="SAM" id="Phobius"/>
    </source>
</evidence>
<feature type="transmembrane region" description="Helical" evidence="4">
    <location>
        <begin position="264"/>
        <end position="282"/>
    </location>
</feature>
<dbReference type="AlphaFoldDB" id="A0A9X0R2Z6"/>
<feature type="domain" description="Major facilitator superfamily (MFS) profile" evidence="5">
    <location>
        <begin position="1"/>
        <end position="377"/>
    </location>
</feature>
<keyword evidence="2 4" id="KW-1133">Transmembrane helix</keyword>
<accession>A0A9X0R2Z6</accession>
<feature type="transmembrane region" description="Helical" evidence="4">
    <location>
        <begin position="155"/>
        <end position="175"/>
    </location>
</feature>
<organism evidence="6 7">
    <name type="scientific">Siccirubricoccus deserti</name>
    <dbReference type="NCBI Taxonomy" id="2013562"/>
    <lineage>
        <taxon>Bacteria</taxon>
        <taxon>Pseudomonadati</taxon>
        <taxon>Pseudomonadota</taxon>
        <taxon>Alphaproteobacteria</taxon>
        <taxon>Acetobacterales</taxon>
        <taxon>Roseomonadaceae</taxon>
        <taxon>Siccirubricoccus</taxon>
    </lineage>
</organism>
<keyword evidence="3 4" id="KW-0472">Membrane</keyword>
<keyword evidence="7" id="KW-1185">Reference proteome</keyword>
<evidence type="ECO:0000259" key="5">
    <source>
        <dbReference type="PROSITE" id="PS50850"/>
    </source>
</evidence>
<dbReference type="Proteomes" id="UP000600101">
    <property type="component" value="Unassembled WGS sequence"/>
</dbReference>
<feature type="transmembrane region" description="Helical" evidence="4">
    <location>
        <begin position="62"/>
        <end position="81"/>
    </location>
</feature>
<feature type="transmembrane region" description="Helical" evidence="4">
    <location>
        <begin position="200"/>
        <end position="220"/>
    </location>
</feature>
<feature type="transmembrane region" description="Helical" evidence="4">
    <location>
        <begin position="232"/>
        <end position="252"/>
    </location>
</feature>
<dbReference type="PANTHER" id="PTHR11360">
    <property type="entry name" value="MONOCARBOXYLATE TRANSPORTER"/>
    <property type="match status" value="1"/>
</dbReference>
<dbReference type="InterPro" id="IPR011701">
    <property type="entry name" value="MFS"/>
</dbReference>
<feature type="transmembrane region" description="Helical" evidence="4">
    <location>
        <begin position="93"/>
        <end position="119"/>
    </location>
</feature>
<feature type="transmembrane region" description="Helical" evidence="4">
    <location>
        <begin position="353"/>
        <end position="372"/>
    </location>
</feature>
<dbReference type="InterPro" id="IPR020846">
    <property type="entry name" value="MFS_dom"/>
</dbReference>
<dbReference type="PROSITE" id="PS50850">
    <property type="entry name" value="MFS"/>
    <property type="match status" value="1"/>
</dbReference>
<evidence type="ECO:0000313" key="7">
    <source>
        <dbReference type="Proteomes" id="UP000600101"/>
    </source>
</evidence>
<evidence type="ECO:0000256" key="3">
    <source>
        <dbReference type="ARBA" id="ARBA00023136"/>
    </source>
</evidence>
<reference evidence="6" key="1">
    <citation type="submission" date="2020-08" db="EMBL/GenBank/DDBJ databases">
        <authorList>
            <person name="Hu Y."/>
            <person name="Nguyen S.V."/>
            <person name="Li F."/>
            <person name="Fanning S."/>
        </authorList>
    </citation>
    <scope>NUCLEOTIDE SEQUENCE</scope>
    <source>
        <strain evidence="6">SYSU D8009</strain>
    </source>
</reference>
<sequence length="387" mass="38721">MASVAFTVSFVVFGTMYSFGAFFAPMAVEFGAGMAATSAFFSITGLVFYLAGAVAGRLGDRFGPAVMTAIGGAVMGGGLVLNSLAGQIWAGYLAYGVGVGLGAACAYTPTLAVLGGWFVRRRNAALGLAAAGTGCGMLVLPPLTAALIGQYGWRATSAMLGLGCAAVLALAATLVRRPPLPPAGEPHLPLGRIMRSPEFLALYASWVLATTALFVPLVLLPADAAARGASELAGAALLSLLGGSSVVGRLGMGALAERVGTARLFKASVLLMAASYLLWLAAASYAWLAAFAVTLGLGYGLRIALMPAVLIGLFGVRNLGALLGAFFTASGIAAALGPPLAGLVVDATGGHGWGIGFALAVGTLGFLAIVPLRLDRAGPAATVPRSD</sequence>
<dbReference type="SUPFAM" id="SSF103473">
    <property type="entry name" value="MFS general substrate transporter"/>
    <property type="match status" value="1"/>
</dbReference>
<feature type="transmembrane region" description="Helical" evidence="4">
    <location>
        <begin position="126"/>
        <end position="149"/>
    </location>
</feature>
<dbReference type="PANTHER" id="PTHR11360:SF284">
    <property type="entry name" value="EG:103B4.3 PROTEIN-RELATED"/>
    <property type="match status" value="1"/>
</dbReference>
<evidence type="ECO:0000256" key="1">
    <source>
        <dbReference type="ARBA" id="ARBA00022692"/>
    </source>
</evidence>
<protein>
    <submittedName>
        <fullName evidence="6">MFS transporter</fullName>
    </submittedName>
</protein>
<dbReference type="InterPro" id="IPR036259">
    <property type="entry name" value="MFS_trans_sf"/>
</dbReference>
<dbReference type="EMBL" id="JACOMF010000069">
    <property type="protein sequence ID" value="MBC4018665.1"/>
    <property type="molecule type" value="Genomic_DNA"/>
</dbReference>
<feature type="transmembrane region" description="Helical" evidence="4">
    <location>
        <begin position="30"/>
        <end position="50"/>
    </location>
</feature>
<name>A0A9X0R2Z6_9PROT</name>
<comment type="caution">
    <text evidence="6">The sequence shown here is derived from an EMBL/GenBank/DDBJ whole genome shotgun (WGS) entry which is preliminary data.</text>
</comment>
<feature type="transmembrane region" description="Helical" evidence="4">
    <location>
        <begin position="288"/>
        <end position="314"/>
    </location>
</feature>
<keyword evidence="1 4" id="KW-0812">Transmembrane</keyword>